<evidence type="ECO:0000256" key="3">
    <source>
        <dbReference type="SAM" id="SignalP"/>
    </source>
</evidence>
<dbReference type="AlphaFoldDB" id="A0A6N3I4J3"/>
<name>A0A6N3I4J3_9FIRM</name>
<dbReference type="EC" id="3.5.1.28" evidence="4"/>
<feature type="repeat" description="Cell wall-binding" evidence="2">
    <location>
        <begin position="289"/>
        <end position="308"/>
    </location>
</feature>
<sequence>MDMKKKAVRFMKQHTHRWTGLLLAACLLSILLSLPAFAKEKEKIDKIPLSFSSSITAGKTGGEVYVTVDDPYYASHCRIVNTKIVNQPDSAWTAGVSPEIMISLRAESGYYFSSAQGEAFRLTGAGAVFDRAEFLESQSVLHVTVRLNALSDPEAAVVLTGLSWDKGAFTALWNDDSNARYYQVQLLKDGQPVGAMVTTYTNYCRLSDKIAGKGSYSFSVRFVDNALNRSEWITSETWEISASEAAVLGNGTKSTYGPGTVSSPGRAVGEWNSDDTGWWFEHPDGTWTTDGWESIGGEWYYFDHSGYRKSGWIPWQGTWYYCGEDGIMLKNAETPDGYEVGSTGALKDK</sequence>
<gene>
    <name evidence="4" type="primary">lytA_17</name>
    <name evidence="4" type="ORF">CHLFYP18_04962</name>
</gene>
<dbReference type="Pfam" id="PF19085">
    <property type="entry name" value="Choline_bind_2"/>
    <property type="match status" value="1"/>
</dbReference>
<feature type="chain" id="PRO_5026836334" evidence="3">
    <location>
        <begin position="39"/>
        <end position="349"/>
    </location>
</feature>
<dbReference type="PROSITE" id="PS51170">
    <property type="entry name" value="CW"/>
    <property type="match status" value="2"/>
</dbReference>
<keyword evidence="1" id="KW-0677">Repeat</keyword>
<proteinExistence type="predicted"/>
<reference evidence="4" key="1">
    <citation type="submission" date="2019-11" db="EMBL/GenBank/DDBJ databases">
        <authorList>
            <person name="Feng L."/>
        </authorList>
    </citation>
    <scope>NUCLEOTIDE SEQUENCE</scope>
    <source>
        <strain evidence="4">ChathewayiLFYP18</strain>
    </source>
</reference>
<feature type="signal peptide" evidence="3">
    <location>
        <begin position="1"/>
        <end position="38"/>
    </location>
</feature>
<dbReference type="SUPFAM" id="SSF69360">
    <property type="entry name" value="Cell wall binding repeat"/>
    <property type="match status" value="1"/>
</dbReference>
<dbReference type="InterPro" id="IPR018337">
    <property type="entry name" value="Cell_wall/Cho-bd_repeat"/>
</dbReference>
<protein>
    <submittedName>
        <fullName evidence="4">Autolysin</fullName>
        <ecNumber evidence="4">3.5.1.28</ecNumber>
    </submittedName>
</protein>
<keyword evidence="3" id="KW-0732">Signal</keyword>
<evidence type="ECO:0000256" key="2">
    <source>
        <dbReference type="PROSITE-ProRule" id="PRU00591"/>
    </source>
</evidence>
<dbReference type="Gene3D" id="2.10.270.10">
    <property type="entry name" value="Cholin Binding"/>
    <property type="match status" value="1"/>
</dbReference>
<organism evidence="4">
    <name type="scientific">Hungatella hathewayi</name>
    <dbReference type="NCBI Taxonomy" id="154046"/>
    <lineage>
        <taxon>Bacteria</taxon>
        <taxon>Bacillati</taxon>
        <taxon>Bacillota</taxon>
        <taxon>Clostridia</taxon>
        <taxon>Lachnospirales</taxon>
        <taxon>Lachnospiraceae</taxon>
        <taxon>Hungatella</taxon>
    </lineage>
</organism>
<keyword evidence="4" id="KW-0378">Hydrolase</keyword>
<evidence type="ECO:0000313" key="4">
    <source>
        <dbReference type="EMBL" id="VYU84184.1"/>
    </source>
</evidence>
<feature type="repeat" description="Cell wall-binding" evidence="2">
    <location>
        <begin position="309"/>
        <end position="328"/>
    </location>
</feature>
<dbReference type="EMBL" id="CACRUH010000109">
    <property type="protein sequence ID" value="VYU84184.1"/>
    <property type="molecule type" value="Genomic_DNA"/>
</dbReference>
<accession>A0A6N3I4J3</accession>
<evidence type="ECO:0000256" key="1">
    <source>
        <dbReference type="ARBA" id="ARBA00022737"/>
    </source>
</evidence>
<dbReference type="GO" id="GO:0008745">
    <property type="term" value="F:N-acetylmuramoyl-L-alanine amidase activity"/>
    <property type="evidence" value="ECO:0007669"/>
    <property type="project" value="UniProtKB-EC"/>
</dbReference>